<name>A0A151A6Q3_9STAP</name>
<evidence type="ECO:0000256" key="1">
    <source>
        <dbReference type="SAM" id="Phobius"/>
    </source>
</evidence>
<feature type="transmembrane region" description="Helical" evidence="1">
    <location>
        <begin position="30"/>
        <end position="49"/>
    </location>
</feature>
<proteinExistence type="predicted"/>
<accession>A0A151A6Q3</accession>
<evidence type="ECO:0000313" key="3">
    <source>
        <dbReference type="Proteomes" id="UP000075418"/>
    </source>
</evidence>
<dbReference type="AlphaFoldDB" id="A0A151A6Q3"/>
<keyword evidence="1" id="KW-1133">Transmembrane helix</keyword>
<evidence type="ECO:0000313" key="2">
    <source>
        <dbReference type="EMBL" id="KYH14915.1"/>
    </source>
</evidence>
<sequence>MNKSFYIAFTAWMVFTLALMLIGVYFTTAIFTGVVIAAIIYAFFDNYFFANKKTAKRANA</sequence>
<feature type="transmembrane region" description="Helical" evidence="1">
    <location>
        <begin position="5"/>
        <end position="24"/>
    </location>
</feature>
<keyword evidence="1" id="KW-0812">Transmembrane</keyword>
<protein>
    <submittedName>
        <fullName evidence="2">Uncharacterized protein</fullName>
    </submittedName>
</protein>
<comment type="caution">
    <text evidence="2">The sequence shown here is derived from an EMBL/GenBank/DDBJ whole genome shotgun (WGS) entry which is preliminary data.</text>
</comment>
<dbReference type="Proteomes" id="UP000075418">
    <property type="component" value="Unassembled WGS sequence"/>
</dbReference>
<dbReference type="RefSeq" id="WP_061855071.1">
    <property type="nucleotide sequence ID" value="NZ_LUGM01000002.1"/>
</dbReference>
<keyword evidence="1" id="KW-0472">Membrane</keyword>
<gene>
    <name evidence="2" type="ORF">A0131_09020</name>
</gene>
<dbReference type="EMBL" id="LUGM01000002">
    <property type="protein sequence ID" value="KYH14915.1"/>
    <property type="molecule type" value="Genomic_DNA"/>
</dbReference>
<organism evidence="2 3">
    <name type="scientific">Staphylococcus kloosii</name>
    <dbReference type="NCBI Taxonomy" id="29384"/>
    <lineage>
        <taxon>Bacteria</taxon>
        <taxon>Bacillati</taxon>
        <taxon>Bacillota</taxon>
        <taxon>Bacilli</taxon>
        <taxon>Bacillales</taxon>
        <taxon>Staphylococcaceae</taxon>
        <taxon>Staphylococcus</taxon>
    </lineage>
</organism>
<reference evidence="2 3" key="1">
    <citation type="submission" date="2016-02" db="EMBL/GenBank/DDBJ databases">
        <title>Draft genome sequence of hydrocarbon degrading Staphylococcus saprophyticus Strain CNV2, isolated from crude-oil contaminated soil from Noonmati Oil Refinery, Guwahati, Assam, India.</title>
        <authorList>
            <person name="Mukherjee A."/>
            <person name="Chettri B."/>
            <person name="Langpoklakpam J."/>
            <person name="Singh A.K."/>
            <person name="Chattopadhyay D.J."/>
        </authorList>
    </citation>
    <scope>NUCLEOTIDE SEQUENCE [LARGE SCALE GENOMIC DNA]</scope>
    <source>
        <strain evidence="2 3">CNV2</strain>
    </source>
</reference>